<reference evidence="1 2" key="1">
    <citation type="journal article" date="2012" name="BMC Genomics">
        <title>Tools to kill: Genome of one of the most destructive plant pathogenic fungi Macrophomina phaseolina.</title>
        <authorList>
            <person name="Islam M.S."/>
            <person name="Haque M.S."/>
            <person name="Islam M.M."/>
            <person name="Emdad E.M."/>
            <person name="Halim A."/>
            <person name="Hossen Q.M.M."/>
            <person name="Hossain M.Z."/>
            <person name="Ahmed B."/>
            <person name="Rahim S."/>
            <person name="Rahman M.S."/>
            <person name="Alam M.M."/>
            <person name="Hou S."/>
            <person name="Wan X."/>
            <person name="Saito J.A."/>
            <person name="Alam M."/>
        </authorList>
    </citation>
    <scope>NUCLEOTIDE SEQUENCE [LARGE SCALE GENOMIC DNA]</scope>
    <source>
        <strain evidence="1 2">MS6</strain>
    </source>
</reference>
<dbReference type="EMBL" id="AHHD01000259">
    <property type="protein sequence ID" value="EKG16917.1"/>
    <property type="molecule type" value="Genomic_DNA"/>
</dbReference>
<dbReference type="AlphaFoldDB" id="K2RW26"/>
<accession>K2RW26</accession>
<gene>
    <name evidence="1" type="ORF">MPH_05898</name>
</gene>
<proteinExistence type="predicted"/>
<name>K2RW26_MACPH</name>
<comment type="caution">
    <text evidence="1">The sequence shown here is derived from an EMBL/GenBank/DDBJ whole genome shotgun (WGS) entry which is preliminary data.</text>
</comment>
<dbReference type="InParanoid" id="K2RW26"/>
<protein>
    <submittedName>
        <fullName evidence="1">Uncharacterized protein</fullName>
    </submittedName>
</protein>
<dbReference type="Proteomes" id="UP000007129">
    <property type="component" value="Unassembled WGS sequence"/>
</dbReference>
<sequence length="125" mass="14247">MFSTVLRATDKATISRPLCCARRCWSWLRSFGLSINRSFGRPNNSYQTKKRRYAVAFGLTEQLSSVEDCCTMVEHDAVMFGSDHLLHTIGSYGPAPPRSPRIRWQRDHFALTLDSIMLEWAGDCS</sequence>
<dbReference type="HOGENOM" id="CLU_1993041_0_0_1"/>
<evidence type="ECO:0000313" key="1">
    <source>
        <dbReference type="EMBL" id="EKG16917.1"/>
    </source>
</evidence>
<dbReference type="VEuPathDB" id="FungiDB:MPH_05898"/>
<evidence type="ECO:0000313" key="2">
    <source>
        <dbReference type="Proteomes" id="UP000007129"/>
    </source>
</evidence>
<organism evidence="1 2">
    <name type="scientific">Macrophomina phaseolina (strain MS6)</name>
    <name type="common">Charcoal rot fungus</name>
    <dbReference type="NCBI Taxonomy" id="1126212"/>
    <lineage>
        <taxon>Eukaryota</taxon>
        <taxon>Fungi</taxon>
        <taxon>Dikarya</taxon>
        <taxon>Ascomycota</taxon>
        <taxon>Pezizomycotina</taxon>
        <taxon>Dothideomycetes</taxon>
        <taxon>Dothideomycetes incertae sedis</taxon>
        <taxon>Botryosphaeriales</taxon>
        <taxon>Botryosphaeriaceae</taxon>
        <taxon>Macrophomina</taxon>
    </lineage>
</organism>